<dbReference type="Gene3D" id="1.10.10.10">
    <property type="entry name" value="Winged helix-like DNA-binding domain superfamily/Winged helix DNA-binding domain"/>
    <property type="match status" value="1"/>
</dbReference>
<protein>
    <submittedName>
        <fullName evidence="4">Transcriptional regulator</fullName>
    </submittedName>
</protein>
<name>A0ABX0JFR1_9BACL</name>
<dbReference type="InterPro" id="IPR026881">
    <property type="entry name" value="WYL_dom"/>
</dbReference>
<organism evidence="4 5">
    <name type="scientific">Paenibacillus agricola</name>
    <dbReference type="NCBI Taxonomy" id="2716264"/>
    <lineage>
        <taxon>Bacteria</taxon>
        <taxon>Bacillati</taxon>
        <taxon>Bacillota</taxon>
        <taxon>Bacilli</taxon>
        <taxon>Bacillales</taxon>
        <taxon>Paenibacillaceae</taxon>
        <taxon>Paenibacillus</taxon>
    </lineage>
</organism>
<dbReference type="SUPFAM" id="SSF46785">
    <property type="entry name" value="Winged helix' DNA-binding domain"/>
    <property type="match status" value="1"/>
</dbReference>
<evidence type="ECO:0000313" key="5">
    <source>
        <dbReference type="Proteomes" id="UP001165962"/>
    </source>
</evidence>
<sequence>MPERLIRLMRIINLIQSKPGILARELAERCETTDRTIYRDLDALHAMNIPISNFGHGKGYAFISNFSMFPLDWTEQEALAFSLLPSALEPIKPLISEGFDSAYEKVMGAHHKEKSKRRDIVQDVADVIQLGTPANRKDGQTSLYDIIQAIISQHTIRTVYYSQGRNEQSQRDIDPYYLIPRDNRFYIIGFCHNAQDIRTFRISRFRDVQLLDQAFDKSDFNLKTYMKDTWSIERGQQNIRFKVRFHPDVARYVKEEELFTKPKMTTQKDGSLLFEVTLNHDREFLNWLSQYGPDAEILEPPSYREVMRAKLERWKLLYQD</sequence>
<feature type="domain" description="WYL" evidence="2">
    <location>
        <begin position="144"/>
        <end position="209"/>
    </location>
</feature>
<gene>
    <name evidence="4" type="ORF">G9U52_31735</name>
</gene>
<dbReference type="Pfam" id="PF25583">
    <property type="entry name" value="WCX"/>
    <property type="match status" value="1"/>
</dbReference>
<keyword evidence="5" id="KW-1185">Reference proteome</keyword>
<dbReference type="PANTHER" id="PTHR34580">
    <property type="match status" value="1"/>
</dbReference>
<dbReference type="InterPro" id="IPR036388">
    <property type="entry name" value="WH-like_DNA-bd_sf"/>
</dbReference>
<feature type="domain" description="Helix-turn-helix type 11" evidence="1">
    <location>
        <begin position="7"/>
        <end position="51"/>
    </location>
</feature>
<feature type="domain" description="WCX" evidence="3">
    <location>
        <begin position="239"/>
        <end position="314"/>
    </location>
</feature>
<dbReference type="InterPro" id="IPR057727">
    <property type="entry name" value="WCX_dom"/>
</dbReference>
<proteinExistence type="predicted"/>
<dbReference type="Proteomes" id="UP001165962">
    <property type="component" value="Unassembled WGS sequence"/>
</dbReference>
<dbReference type="PIRSF" id="PIRSF016838">
    <property type="entry name" value="PafC"/>
    <property type="match status" value="1"/>
</dbReference>
<comment type="caution">
    <text evidence="4">The sequence shown here is derived from an EMBL/GenBank/DDBJ whole genome shotgun (WGS) entry which is preliminary data.</text>
</comment>
<dbReference type="Pfam" id="PF13280">
    <property type="entry name" value="WYL"/>
    <property type="match status" value="1"/>
</dbReference>
<evidence type="ECO:0000259" key="1">
    <source>
        <dbReference type="Pfam" id="PF08279"/>
    </source>
</evidence>
<reference evidence="4" key="1">
    <citation type="submission" date="2020-03" db="EMBL/GenBank/DDBJ databases">
        <title>Draft sequencing of Paenibacilllus sp. S3N08.</title>
        <authorList>
            <person name="Kim D.-U."/>
        </authorList>
    </citation>
    <scope>NUCLEOTIDE SEQUENCE</scope>
    <source>
        <strain evidence="4">S3N08</strain>
    </source>
</reference>
<dbReference type="PROSITE" id="PS52050">
    <property type="entry name" value="WYL"/>
    <property type="match status" value="1"/>
</dbReference>
<evidence type="ECO:0000259" key="3">
    <source>
        <dbReference type="Pfam" id="PF25583"/>
    </source>
</evidence>
<evidence type="ECO:0000259" key="2">
    <source>
        <dbReference type="Pfam" id="PF13280"/>
    </source>
</evidence>
<dbReference type="InterPro" id="IPR036390">
    <property type="entry name" value="WH_DNA-bd_sf"/>
</dbReference>
<accession>A0ABX0JFR1</accession>
<dbReference type="InterPro" id="IPR013196">
    <property type="entry name" value="HTH_11"/>
</dbReference>
<evidence type="ECO:0000313" key="4">
    <source>
        <dbReference type="EMBL" id="NHN34368.1"/>
    </source>
</evidence>
<dbReference type="PANTHER" id="PTHR34580:SF1">
    <property type="entry name" value="PROTEIN PAFC"/>
    <property type="match status" value="1"/>
</dbReference>
<dbReference type="InterPro" id="IPR028349">
    <property type="entry name" value="PafC-like"/>
</dbReference>
<dbReference type="Pfam" id="PF08279">
    <property type="entry name" value="HTH_11"/>
    <property type="match status" value="1"/>
</dbReference>
<dbReference type="InterPro" id="IPR051534">
    <property type="entry name" value="CBASS_pafABC_assoc_protein"/>
</dbReference>
<dbReference type="EMBL" id="JAAOIW010000018">
    <property type="protein sequence ID" value="NHN34368.1"/>
    <property type="molecule type" value="Genomic_DNA"/>
</dbReference>
<dbReference type="RefSeq" id="WP_166155238.1">
    <property type="nucleotide sequence ID" value="NZ_JAAOIW010000018.1"/>
</dbReference>